<keyword evidence="2" id="KW-0963">Cytoplasm</keyword>
<dbReference type="PANTHER" id="PTHR12170">
    <property type="entry name" value="MACROPHAGE ERYTHROBLAST ATTACHER-RELATED"/>
    <property type="match status" value="1"/>
</dbReference>
<evidence type="ECO:0000256" key="7">
    <source>
        <dbReference type="PROSITE-ProRule" id="PRU01215"/>
    </source>
</evidence>
<evidence type="ECO:0000256" key="3">
    <source>
        <dbReference type="ARBA" id="ARBA00022723"/>
    </source>
</evidence>
<evidence type="ECO:0000256" key="6">
    <source>
        <dbReference type="PROSITE-ProRule" id="PRU00175"/>
    </source>
</evidence>
<dbReference type="InterPro" id="IPR013083">
    <property type="entry name" value="Znf_RING/FYVE/PHD"/>
</dbReference>
<evidence type="ECO:0000256" key="1">
    <source>
        <dbReference type="ARBA" id="ARBA00004496"/>
    </source>
</evidence>
<organism evidence="11 12">
    <name type="scientific">Symbiochloris irregularis</name>
    <dbReference type="NCBI Taxonomy" id="706552"/>
    <lineage>
        <taxon>Eukaryota</taxon>
        <taxon>Viridiplantae</taxon>
        <taxon>Chlorophyta</taxon>
        <taxon>core chlorophytes</taxon>
        <taxon>Trebouxiophyceae</taxon>
        <taxon>Trebouxiales</taxon>
        <taxon>Trebouxiaceae</taxon>
        <taxon>Symbiochloris</taxon>
    </lineage>
</organism>
<feature type="zinc finger region" description="RING-Gid-type" evidence="7">
    <location>
        <begin position="331"/>
        <end position="374"/>
    </location>
</feature>
<dbReference type="SUPFAM" id="SSF57850">
    <property type="entry name" value="RING/U-box"/>
    <property type="match status" value="1"/>
</dbReference>
<name>A0AAW1P0M9_9CHLO</name>
<feature type="domain" description="CTLH" evidence="9">
    <location>
        <begin position="147"/>
        <end position="209"/>
    </location>
</feature>
<evidence type="ECO:0000313" key="12">
    <source>
        <dbReference type="Proteomes" id="UP001465755"/>
    </source>
</evidence>
<dbReference type="Gene3D" id="3.30.40.10">
    <property type="entry name" value="Zinc/RING finger domain, C3HC4 (zinc finger)"/>
    <property type="match status" value="1"/>
</dbReference>
<dbReference type="PROSITE" id="PS50896">
    <property type="entry name" value="LISH"/>
    <property type="match status" value="1"/>
</dbReference>
<dbReference type="InterPro" id="IPR006594">
    <property type="entry name" value="LisH"/>
</dbReference>
<dbReference type="GO" id="GO:0005634">
    <property type="term" value="C:nucleus"/>
    <property type="evidence" value="ECO:0007669"/>
    <property type="project" value="TreeGrafter"/>
</dbReference>
<dbReference type="PROSITE" id="PS51867">
    <property type="entry name" value="ZF_RING_GID"/>
    <property type="match status" value="1"/>
</dbReference>
<evidence type="ECO:0000256" key="4">
    <source>
        <dbReference type="ARBA" id="ARBA00022771"/>
    </source>
</evidence>
<feature type="domain" description="RING-Gid-type" evidence="10">
    <location>
        <begin position="331"/>
        <end position="374"/>
    </location>
</feature>
<dbReference type="InterPro" id="IPR037683">
    <property type="entry name" value="Rmd5_dRing"/>
</dbReference>
<dbReference type="EMBL" id="JALJOQ010000065">
    <property type="protein sequence ID" value="KAK9802922.1"/>
    <property type="molecule type" value="Genomic_DNA"/>
</dbReference>
<keyword evidence="3" id="KW-0479">Metal-binding</keyword>
<proteinExistence type="predicted"/>
<evidence type="ECO:0000313" key="11">
    <source>
        <dbReference type="EMBL" id="KAK9802922.1"/>
    </source>
</evidence>
<dbReference type="PROSITE" id="PS50089">
    <property type="entry name" value="ZF_RING_2"/>
    <property type="match status" value="1"/>
</dbReference>
<dbReference type="GO" id="GO:0008270">
    <property type="term" value="F:zinc ion binding"/>
    <property type="evidence" value="ECO:0007669"/>
    <property type="project" value="UniProtKB-KW"/>
</dbReference>
<dbReference type="InterPro" id="IPR006595">
    <property type="entry name" value="CTLH_C"/>
</dbReference>
<dbReference type="PANTHER" id="PTHR12170:SF3">
    <property type="entry name" value="GH10162P"/>
    <property type="match status" value="1"/>
</dbReference>
<dbReference type="InterPro" id="IPR045098">
    <property type="entry name" value="Fyv10_fam"/>
</dbReference>
<dbReference type="GO" id="GO:0061630">
    <property type="term" value="F:ubiquitin protein ligase activity"/>
    <property type="evidence" value="ECO:0007669"/>
    <property type="project" value="InterPro"/>
</dbReference>
<protein>
    <submittedName>
        <fullName evidence="11">Uncharacterized protein</fullName>
    </submittedName>
</protein>
<gene>
    <name evidence="11" type="ORF">WJX73_007664</name>
</gene>
<dbReference type="SMART" id="SM00757">
    <property type="entry name" value="CRA"/>
    <property type="match status" value="1"/>
</dbReference>
<keyword evidence="5" id="KW-0862">Zinc</keyword>
<dbReference type="InterPro" id="IPR044063">
    <property type="entry name" value="ZF_RING_GID"/>
</dbReference>
<dbReference type="Pfam" id="PF13445">
    <property type="entry name" value="zf-RING_UBOX"/>
    <property type="match status" value="1"/>
</dbReference>
<feature type="domain" description="RING-type" evidence="8">
    <location>
        <begin position="331"/>
        <end position="374"/>
    </location>
</feature>
<dbReference type="FunFam" id="3.30.40.10:FF:000143">
    <property type="entry name" value="Regulator of gluconeogenesis Rmd5"/>
    <property type="match status" value="1"/>
</dbReference>
<dbReference type="PROSITE" id="PS50897">
    <property type="entry name" value="CTLH"/>
    <property type="match status" value="1"/>
</dbReference>
<dbReference type="InterPro" id="IPR013144">
    <property type="entry name" value="CRA_dom"/>
</dbReference>
<dbReference type="InterPro" id="IPR027370">
    <property type="entry name" value="Znf-RING_euk"/>
</dbReference>
<evidence type="ECO:0000259" key="8">
    <source>
        <dbReference type="PROSITE" id="PS50089"/>
    </source>
</evidence>
<dbReference type="InterPro" id="IPR001841">
    <property type="entry name" value="Znf_RING"/>
</dbReference>
<evidence type="ECO:0000259" key="10">
    <source>
        <dbReference type="PROSITE" id="PS51867"/>
    </source>
</evidence>
<dbReference type="GO" id="GO:0034657">
    <property type="term" value="C:GID complex"/>
    <property type="evidence" value="ECO:0007669"/>
    <property type="project" value="TreeGrafter"/>
</dbReference>
<dbReference type="GO" id="GO:0005737">
    <property type="term" value="C:cytoplasm"/>
    <property type="evidence" value="ECO:0007669"/>
    <property type="project" value="UniProtKB-SubCell"/>
</dbReference>
<sequence>MSDLDVALKDAERLCKRQKACSAKTHRILSNLLQDLCTTRDLVRTYADPGDARRAVEALHERFEGQGPEDELSHQTKDLHSSISKLGKALDKAFVPDVCKAARDIEFDQPTLNKVIAEHLFRVGRFEVGETFIREANIPGGEALRDSFRGMHQILQQILLHNLDPALQWVDQNRKALELSNKGFASGAFEFQLHQLQFLHCLSTQGALAAVGYARTHFLPFHATQMPGIQRLMGCLCYTKRPLPQAYRQLMGPDQWDAAAREFARQCCSLLGQAYESPLLVVVSAGSLALPTLLKLAGVMAGQVQDLAHCEQLPVDLELGREFVFSSIFACPVLRDQSSPSNPPMMLPCGHALCAASIDRIAKSRSQTFKCPYCPAETNKAACKRLTFPEEL</sequence>
<dbReference type="Pfam" id="PF10607">
    <property type="entry name" value="CTLH"/>
    <property type="match status" value="1"/>
</dbReference>
<keyword evidence="4 6" id="KW-0863">Zinc-finger</keyword>
<evidence type="ECO:0000256" key="2">
    <source>
        <dbReference type="ARBA" id="ARBA00022490"/>
    </source>
</evidence>
<dbReference type="AlphaFoldDB" id="A0AAW1P0M9"/>
<accession>A0AAW1P0M9</accession>
<evidence type="ECO:0000259" key="9">
    <source>
        <dbReference type="PROSITE" id="PS50897"/>
    </source>
</evidence>
<dbReference type="CDD" id="cd16652">
    <property type="entry name" value="dRING_Rmd5p-like"/>
    <property type="match status" value="1"/>
</dbReference>
<reference evidence="11 12" key="1">
    <citation type="journal article" date="2024" name="Nat. Commun.">
        <title>Phylogenomics reveals the evolutionary origins of lichenization in chlorophyte algae.</title>
        <authorList>
            <person name="Puginier C."/>
            <person name="Libourel C."/>
            <person name="Otte J."/>
            <person name="Skaloud P."/>
            <person name="Haon M."/>
            <person name="Grisel S."/>
            <person name="Petersen M."/>
            <person name="Berrin J.G."/>
            <person name="Delaux P.M."/>
            <person name="Dal Grande F."/>
            <person name="Keller J."/>
        </authorList>
    </citation>
    <scope>NUCLEOTIDE SEQUENCE [LARGE SCALE GENOMIC DNA]</scope>
    <source>
        <strain evidence="11 12">SAG 2036</strain>
    </source>
</reference>
<keyword evidence="12" id="KW-1185">Reference proteome</keyword>
<dbReference type="Proteomes" id="UP001465755">
    <property type="component" value="Unassembled WGS sequence"/>
</dbReference>
<comment type="subcellular location">
    <subcellularLocation>
        <location evidence="1">Cytoplasm</location>
    </subcellularLocation>
</comment>
<comment type="caution">
    <text evidence="11">The sequence shown here is derived from an EMBL/GenBank/DDBJ whole genome shotgun (WGS) entry which is preliminary data.</text>
</comment>
<dbReference type="InterPro" id="IPR024964">
    <property type="entry name" value="CTLH/CRA"/>
</dbReference>
<dbReference type="SMART" id="SM00668">
    <property type="entry name" value="CTLH"/>
    <property type="match status" value="1"/>
</dbReference>
<evidence type="ECO:0000256" key="5">
    <source>
        <dbReference type="ARBA" id="ARBA00022833"/>
    </source>
</evidence>
<dbReference type="GO" id="GO:0043161">
    <property type="term" value="P:proteasome-mediated ubiquitin-dependent protein catabolic process"/>
    <property type="evidence" value="ECO:0007669"/>
    <property type="project" value="InterPro"/>
</dbReference>